<protein>
    <submittedName>
        <fullName evidence="1">Uncharacterized protein</fullName>
    </submittedName>
</protein>
<gene>
    <name evidence="1" type="ORF">EUGRSUZ_K03493</name>
</gene>
<evidence type="ECO:0000313" key="1">
    <source>
        <dbReference type="EMBL" id="KCW50052.1"/>
    </source>
</evidence>
<name>A0A059A7I6_EUCGR</name>
<sequence>MLSHTTVTFTLTPFSLLSLSLSITPSMLCSYLSWYEFSSVKLHVPFMLAVNSPVASSSSCPVMPFGRRPTGNPYDWSTW</sequence>
<accession>A0A059A7I6</accession>
<proteinExistence type="predicted"/>
<reference evidence="1" key="1">
    <citation type="submission" date="2013-07" db="EMBL/GenBank/DDBJ databases">
        <title>The genome of Eucalyptus grandis.</title>
        <authorList>
            <person name="Schmutz J."/>
            <person name="Hayes R."/>
            <person name="Myburg A."/>
            <person name="Tuskan G."/>
            <person name="Grattapaglia D."/>
            <person name="Rokhsar D.S."/>
        </authorList>
    </citation>
    <scope>NUCLEOTIDE SEQUENCE</scope>
    <source>
        <tissue evidence="1">Leaf extractions</tissue>
    </source>
</reference>
<dbReference type="Gramene" id="KCW50052">
    <property type="protein sequence ID" value="KCW50052"/>
    <property type="gene ID" value="EUGRSUZ_K03493"/>
</dbReference>
<dbReference type="AlphaFoldDB" id="A0A059A7I6"/>
<organism evidence="1">
    <name type="scientific">Eucalyptus grandis</name>
    <name type="common">Flooded gum</name>
    <dbReference type="NCBI Taxonomy" id="71139"/>
    <lineage>
        <taxon>Eukaryota</taxon>
        <taxon>Viridiplantae</taxon>
        <taxon>Streptophyta</taxon>
        <taxon>Embryophyta</taxon>
        <taxon>Tracheophyta</taxon>
        <taxon>Spermatophyta</taxon>
        <taxon>Magnoliopsida</taxon>
        <taxon>eudicotyledons</taxon>
        <taxon>Gunneridae</taxon>
        <taxon>Pentapetalae</taxon>
        <taxon>rosids</taxon>
        <taxon>malvids</taxon>
        <taxon>Myrtales</taxon>
        <taxon>Myrtaceae</taxon>
        <taxon>Myrtoideae</taxon>
        <taxon>Eucalypteae</taxon>
        <taxon>Eucalyptus</taxon>
    </lineage>
</organism>
<dbReference type="InParanoid" id="A0A059A7I6"/>
<dbReference type="EMBL" id="KK198763">
    <property type="protein sequence ID" value="KCW50052.1"/>
    <property type="molecule type" value="Genomic_DNA"/>
</dbReference>